<dbReference type="PANTHER" id="PTHR23028:SF53">
    <property type="entry name" value="ACYL_TRANSF_3 DOMAIN-CONTAINING PROTEIN"/>
    <property type="match status" value="1"/>
</dbReference>
<evidence type="ECO:0000259" key="3">
    <source>
        <dbReference type="Pfam" id="PF01757"/>
    </source>
</evidence>
<dbReference type="Pfam" id="PF19040">
    <property type="entry name" value="SGNH"/>
    <property type="match status" value="1"/>
</dbReference>
<dbReference type="InterPro" id="IPR043968">
    <property type="entry name" value="SGNH"/>
</dbReference>
<feature type="transmembrane region" description="Helical" evidence="2">
    <location>
        <begin position="284"/>
        <end position="303"/>
    </location>
</feature>
<name>A0A3A3YYH6_9ACTN</name>
<keyword evidence="2" id="KW-0472">Membrane</keyword>
<keyword evidence="5" id="KW-0808">Transferase</keyword>
<protein>
    <submittedName>
        <fullName evidence="5">Acyltransferase</fullName>
    </submittedName>
</protein>
<feature type="region of interest" description="Disordered" evidence="1">
    <location>
        <begin position="1"/>
        <end position="37"/>
    </location>
</feature>
<feature type="transmembrane region" description="Helical" evidence="2">
    <location>
        <begin position="53"/>
        <end position="71"/>
    </location>
</feature>
<dbReference type="OrthoDB" id="3404679at2"/>
<dbReference type="EMBL" id="QZEZ01000005">
    <property type="protein sequence ID" value="RJK95354.1"/>
    <property type="molecule type" value="Genomic_DNA"/>
</dbReference>
<feature type="transmembrane region" description="Helical" evidence="2">
    <location>
        <begin position="421"/>
        <end position="441"/>
    </location>
</feature>
<keyword evidence="2" id="KW-1133">Transmembrane helix</keyword>
<dbReference type="Proteomes" id="UP000265614">
    <property type="component" value="Unassembled WGS sequence"/>
</dbReference>
<dbReference type="PANTHER" id="PTHR23028">
    <property type="entry name" value="ACETYLTRANSFERASE"/>
    <property type="match status" value="1"/>
</dbReference>
<feature type="domain" description="SGNH" evidence="4">
    <location>
        <begin position="498"/>
        <end position="733"/>
    </location>
</feature>
<gene>
    <name evidence="5" type="ORF">D5H78_11865</name>
</gene>
<evidence type="ECO:0000259" key="4">
    <source>
        <dbReference type="Pfam" id="PF19040"/>
    </source>
</evidence>
<evidence type="ECO:0000256" key="2">
    <source>
        <dbReference type="SAM" id="Phobius"/>
    </source>
</evidence>
<sequence length="756" mass="79383">MVPEVHVTTAAAHGPPRVGHTGGMLDGTRTAPHDGPATAAAAPARAFRPDVEGLRAVAVGLVVLFHAGVAALPGGFVGVDVFFVLSGFLITGLLVEELARTGTISIRGFYARRVRRLLPLAVLVLAVTALVSWAVVPPVDHPRVGGDVLAAALYAANWRFAGTSTEYMGADVDKSPVLHFWSLGVEEQFYVVWPLLLLLATGALLVRRRRARGPLPRAAVVRRAAVALALVGGASFAASVVLSPTTGGWAYYGLHTRAWELAVGGGLALALAAPGPLSRLPRPAAVLLGWAGVAAVVASAVLIDGSTAFPGSAALGPVLGTAALVAAGAGVGGAAVRGSASRVLSHPVPRYVGRISYAWYLWHWPFLVLGRQLGTERGWDPALVVVAAVVLSFAASALSNVLVEEPARRSRWLSLRPVRSLAAGALLTAAGVAAALVLGPARGPVEVPDQLAEQVPQVQGDVEAPAQAPAVPVLTPEQARADTERPPDCFVSYSGTRPPAECVFGDPEGTVDVAMIGDSHAMHWYPALDALARERGWRLHMWAKTACPSIDVRVWVDKYATEYDACGVWREGVLQQLEQGPRMDLLLVARSMGYVRATLGEGDEVLPGDAVGAAWQEAAERTLPRLGAVADRVLVVRDNPWAPEDVPTCLSARDPADWEGCSFDRETGTYLDEDLAVAERTAARRTGAPLGFLDMTDVLCPGARCPVVADNGVIMYVDNSHFTDTFSRSLTTELGRRIDLALRNDPLPAGGEGAGG</sequence>
<evidence type="ECO:0000313" key="5">
    <source>
        <dbReference type="EMBL" id="RJK95354.1"/>
    </source>
</evidence>
<accession>A0A3A3YYH6</accession>
<proteinExistence type="predicted"/>
<evidence type="ECO:0000256" key="1">
    <source>
        <dbReference type="SAM" id="MobiDB-lite"/>
    </source>
</evidence>
<dbReference type="GO" id="GO:0009103">
    <property type="term" value="P:lipopolysaccharide biosynthetic process"/>
    <property type="evidence" value="ECO:0007669"/>
    <property type="project" value="TreeGrafter"/>
</dbReference>
<feature type="transmembrane region" description="Helical" evidence="2">
    <location>
        <begin position="381"/>
        <end position="401"/>
    </location>
</feature>
<comment type="caution">
    <text evidence="5">The sequence shown here is derived from an EMBL/GenBank/DDBJ whole genome shotgun (WGS) entry which is preliminary data.</text>
</comment>
<feature type="domain" description="Acyltransferase 3" evidence="3">
    <location>
        <begin position="50"/>
        <end position="398"/>
    </location>
</feature>
<feature type="transmembrane region" description="Helical" evidence="2">
    <location>
        <begin position="117"/>
        <end position="136"/>
    </location>
</feature>
<dbReference type="AlphaFoldDB" id="A0A3A3YYH6"/>
<feature type="transmembrane region" description="Helical" evidence="2">
    <location>
        <begin position="227"/>
        <end position="252"/>
    </location>
</feature>
<dbReference type="GO" id="GO:0016747">
    <property type="term" value="F:acyltransferase activity, transferring groups other than amino-acyl groups"/>
    <property type="evidence" value="ECO:0007669"/>
    <property type="project" value="InterPro"/>
</dbReference>
<dbReference type="GO" id="GO:0016020">
    <property type="term" value="C:membrane"/>
    <property type="evidence" value="ECO:0007669"/>
    <property type="project" value="TreeGrafter"/>
</dbReference>
<keyword evidence="6" id="KW-1185">Reference proteome</keyword>
<dbReference type="InterPro" id="IPR002656">
    <property type="entry name" value="Acyl_transf_3_dom"/>
</dbReference>
<feature type="transmembrane region" description="Helical" evidence="2">
    <location>
        <begin position="315"/>
        <end position="336"/>
    </location>
</feature>
<reference evidence="5 6" key="1">
    <citation type="submission" date="2018-09" db="EMBL/GenBank/DDBJ databases">
        <title>YIM 75000 draft genome.</title>
        <authorList>
            <person name="Tang S."/>
            <person name="Feng Y."/>
        </authorList>
    </citation>
    <scope>NUCLEOTIDE SEQUENCE [LARGE SCALE GENOMIC DNA]</scope>
    <source>
        <strain evidence="5 6">YIM 75000</strain>
    </source>
</reference>
<organism evidence="5 6">
    <name type="scientific">Vallicoccus soli</name>
    <dbReference type="NCBI Taxonomy" id="2339232"/>
    <lineage>
        <taxon>Bacteria</taxon>
        <taxon>Bacillati</taxon>
        <taxon>Actinomycetota</taxon>
        <taxon>Actinomycetes</taxon>
        <taxon>Motilibacterales</taxon>
        <taxon>Vallicoccaceae</taxon>
        <taxon>Vallicoccus</taxon>
    </lineage>
</organism>
<keyword evidence="5" id="KW-0012">Acyltransferase</keyword>
<dbReference type="Pfam" id="PF01757">
    <property type="entry name" value="Acyl_transf_3"/>
    <property type="match status" value="1"/>
</dbReference>
<feature type="transmembrane region" description="Helical" evidence="2">
    <location>
        <begin position="188"/>
        <end position="206"/>
    </location>
</feature>
<evidence type="ECO:0000313" key="6">
    <source>
        <dbReference type="Proteomes" id="UP000265614"/>
    </source>
</evidence>
<dbReference type="InterPro" id="IPR050879">
    <property type="entry name" value="Acyltransferase_3"/>
</dbReference>
<feature type="transmembrane region" description="Helical" evidence="2">
    <location>
        <begin position="77"/>
        <end position="96"/>
    </location>
</feature>
<keyword evidence="2" id="KW-0812">Transmembrane</keyword>
<feature type="transmembrane region" description="Helical" evidence="2">
    <location>
        <begin position="258"/>
        <end position="277"/>
    </location>
</feature>